<protein>
    <recommendedName>
        <fullName evidence="2">Secretion system C-terminal sorting domain-containing protein</fullName>
    </recommendedName>
</protein>
<dbReference type="PANTHER" id="PTHR45661">
    <property type="entry name" value="SURFACE ANTIGEN"/>
    <property type="match status" value="1"/>
</dbReference>
<dbReference type="Pfam" id="PF18962">
    <property type="entry name" value="Por_Secre_tail"/>
    <property type="match status" value="1"/>
</dbReference>
<evidence type="ECO:0000313" key="4">
    <source>
        <dbReference type="Proteomes" id="UP000655016"/>
    </source>
</evidence>
<organism evidence="3 4">
    <name type="scientific">Flavobacterium limi</name>
    <dbReference type="NCBI Taxonomy" id="2045105"/>
    <lineage>
        <taxon>Bacteria</taxon>
        <taxon>Pseudomonadati</taxon>
        <taxon>Bacteroidota</taxon>
        <taxon>Flavobacteriia</taxon>
        <taxon>Flavobacteriales</taxon>
        <taxon>Flavobacteriaceae</taxon>
        <taxon>Flavobacterium</taxon>
    </lineage>
</organism>
<keyword evidence="4" id="KW-1185">Reference proteome</keyword>
<dbReference type="PANTHER" id="PTHR45661:SF3">
    <property type="entry name" value="IG-LIKE DOMAIN-CONTAINING PROTEIN"/>
    <property type="match status" value="1"/>
</dbReference>
<dbReference type="Gene3D" id="3.80.10.10">
    <property type="entry name" value="Ribonuclease Inhibitor"/>
    <property type="match status" value="1"/>
</dbReference>
<name>A0ABQ1UFK6_9FLAO</name>
<feature type="domain" description="Secretion system C-terminal sorting" evidence="2">
    <location>
        <begin position="165"/>
        <end position="233"/>
    </location>
</feature>
<dbReference type="InterPro" id="IPR026906">
    <property type="entry name" value="LRR_5"/>
</dbReference>
<evidence type="ECO:0000313" key="3">
    <source>
        <dbReference type="EMBL" id="GGF16226.1"/>
    </source>
</evidence>
<dbReference type="EMBL" id="BMKP01000006">
    <property type="protein sequence ID" value="GGF16226.1"/>
    <property type="molecule type" value="Genomic_DNA"/>
</dbReference>
<dbReference type="InterPro" id="IPR032675">
    <property type="entry name" value="LRR_dom_sf"/>
</dbReference>
<proteinExistence type="predicted"/>
<comment type="caution">
    <text evidence="3">The sequence shown here is derived from an EMBL/GenBank/DDBJ whole genome shotgun (WGS) entry which is preliminary data.</text>
</comment>
<accession>A0ABQ1UFK6</accession>
<dbReference type="NCBIfam" id="TIGR04183">
    <property type="entry name" value="Por_Secre_tail"/>
    <property type="match status" value="1"/>
</dbReference>
<reference evidence="4" key="1">
    <citation type="journal article" date="2019" name="Int. J. Syst. Evol. Microbiol.">
        <title>The Global Catalogue of Microorganisms (GCM) 10K type strain sequencing project: providing services to taxonomists for standard genome sequencing and annotation.</title>
        <authorList>
            <consortium name="The Broad Institute Genomics Platform"/>
            <consortium name="The Broad Institute Genome Sequencing Center for Infectious Disease"/>
            <person name="Wu L."/>
            <person name="Ma J."/>
        </authorList>
    </citation>
    <scope>NUCLEOTIDE SEQUENCE [LARGE SCALE GENOMIC DNA]</scope>
    <source>
        <strain evidence="4">CGMCC 1.16060</strain>
    </source>
</reference>
<keyword evidence="1" id="KW-0732">Signal</keyword>
<evidence type="ECO:0000256" key="1">
    <source>
        <dbReference type="ARBA" id="ARBA00022729"/>
    </source>
</evidence>
<dbReference type="Proteomes" id="UP000655016">
    <property type="component" value="Unassembled WGS sequence"/>
</dbReference>
<dbReference type="SUPFAM" id="SSF52058">
    <property type="entry name" value="L domain-like"/>
    <property type="match status" value="1"/>
</dbReference>
<dbReference type="Pfam" id="PF13306">
    <property type="entry name" value="LRR_5"/>
    <property type="match status" value="1"/>
</dbReference>
<dbReference type="InterPro" id="IPR026444">
    <property type="entry name" value="Secre_tail"/>
</dbReference>
<dbReference type="InterPro" id="IPR053139">
    <property type="entry name" value="Surface_bspA-like"/>
</dbReference>
<evidence type="ECO:0000259" key="2">
    <source>
        <dbReference type="Pfam" id="PF18962"/>
    </source>
</evidence>
<sequence>MACYQLKSVEFLNSMAAIPEMSFLHCSNLESVVFPKSLTTIEAYAFNATKLAKIDFPKSISTIGEKAFGSCFALKSVTIPSSLTSFSNDIFSNSSLTLVVCDSPVPLPITSNFFNGVSLYFCTLQVPASSVAAYQAHEEWGKFKSIVAKGTLAQTDFSSQKEVVVYPNPFSDVITLELKEKNTVQIEMIDCTGKVLLSQTLNPEGRIETHHLTSGLYFLKVSSENGSTIKKMIKQ</sequence>
<gene>
    <name evidence="3" type="ORF">GCM10011518_27020</name>
</gene>